<keyword evidence="1" id="KW-0472">Membrane</keyword>
<gene>
    <name evidence="2" type="ORF">BpHYR1_041578</name>
</gene>
<protein>
    <submittedName>
        <fullName evidence="2">Uncharacterized protein</fullName>
    </submittedName>
</protein>
<dbReference type="EMBL" id="REGN01000891">
    <property type="protein sequence ID" value="RNA38312.1"/>
    <property type="molecule type" value="Genomic_DNA"/>
</dbReference>
<proteinExistence type="predicted"/>
<sequence length="64" mass="7949">MNASDLIINDGTIRKELAKYSHLFFFGKIQRLRFVFFLYSFYTYIFYYNNFYSHFKEKNDKNYG</sequence>
<reference evidence="2 3" key="1">
    <citation type="journal article" date="2018" name="Sci. Rep.">
        <title>Genomic signatures of local adaptation to the degree of environmental predictability in rotifers.</title>
        <authorList>
            <person name="Franch-Gras L."/>
            <person name="Hahn C."/>
            <person name="Garcia-Roger E.M."/>
            <person name="Carmona M.J."/>
            <person name="Serra M."/>
            <person name="Gomez A."/>
        </authorList>
    </citation>
    <scope>NUCLEOTIDE SEQUENCE [LARGE SCALE GENOMIC DNA]</scope>
    <source>
        <strain evidence="2">HYR1</strain>
    </source>
</reference>
<name>A0A3M7SRL0_BRAPC</name>
<keyword evidence="1" id="KW-1133">Transmembrane helix</keyword>
<feature type="transmembrane region" description="Helical" evidence="1">
    <location>
        <begin position="32"/>
        <end position="51"/>
    </location>
</feature>
<dbReference type="Proteomes" id="UP000276133">
    <property type="component" value="Unassembled WGS sequence"/>
</dbReference>
<organism evidence="2 3">
    <name type="scientific">Brachionus plicatilis</name>
    <name type="common">Marine rotifer</name>
    <name type="synonym">Brachionus muelleri</name>
    <dbReference type="NCBI Taxonomy" id="10195"/>
    <lineage>
        <taxon>Eukaryota</taxon>
        <taxon>Metazoa</taxon>
        <taxon>Spiralia</taxon>
        <taxon>Gnathifera</taxon>
        <taxon>Rotifera</taxon>
        <taxon>Eurotatoria</taxon>
        <taxon>Monogononta</taxon>
        <taxon>Pseudotrocha</taxon>
        <taxon>Ploima</taxon>
        <taxon>Brachionidae</taxon>
        <taxon>Brachionus</taxon>
    </lineage>
</organism>
<evidence type="ECO:0000313" key="3">
    <source>
        <dbReference type="Proteomes" id="UP000276133"/>
    </source>
</evidence>
<evidence type="ECO:0000256" key="1">
    <source>
        <dbReference type="SAM" id="Phobius"/>
    </source>
</evidence>
<evidence type="ECO:0000313" key="2">
    <source>
        <dbReference type="EMBL" id="RNA38312.1"/>
    </source>
</evidence>
<dbReference type="AlphaFoldDB" id="A0A3M7SRL0"/>
<accession>A0A3M7SRL0</accession>
<keyword evidence="1" id="KW-0812">Transmembrane</keyword>
<keyword evidence="3" id="KW-1185">Reference proteome</keyword>
<comment type="caution">
    <text evidence="2">The sequence shown here is derived from an EMBL/GenBank/DDBJ whole genome shotgun (WGS) entry which is preliminary data.</text>
</comment>